<feature type="domain" description="EGF-like" evidence="14">
    <location>
        <begin position="459"/>
        <end position="491"/>
    </location>
</feature>
<dbReference type="Gene3D" id="2.10.25.10">
    <property type="entry name" value="Laminin"/>
    <property type="match status" value="5"/>
</dbReference>
<dbReference type="EMBL" id="VCGU01000007">
    <property type="protein sequence ID" value="TRY73276.1"/>
    <property type="molecule type" value="Genomic_DNA"/>
</dbReference>
<comment type="caution">
    <text evidence="11">Lacks conserved residue(s) required for the propagation of feature annotation.</text>
</comment>
<dbReference type="Pfam" id="PF23093">
    <property type="entry name" value="GBD_Tenm3"/>
    <property type="match status" value="1"/>
</dbReference>
<accession>A0A553P6G4</accession>
<feature type="disulfide bond" evidence="11">
    <location>
        <begin position="631"/>
        <end position="648"/>
    </location>
</feature>
<dbReference type="Pfam" id="PF24329">
    <property type="entry name" value="FN-plug_TEN1-4"/>
    <property type="match status" value="1"/>
</dbReference>
<dbReference type="STRING" id="6832.A0A553P6G4"/>
<dbReference type="Pfam" id="PF25024">
    <property type="entry name" value="EGF_TEN"/>
    <property type="match status" value="1"/>
</dbReference>
<protein>
    <recommendedName>
        <fullName evidence="14">EGF-like domain-containing protein</fullName>
    </recommendedName>
</protein>
<sequence>MENDYHSPYDHHDDQESDHLNHYEAPTCLARNPSGSLYIPSDPLVGQTTLDSRLRTATNFDTYSPHHQMTMTASGHHLTQSKLLNGSPCRSPAATSGADGSYSKSTLPSYTSQRLLAGGGGALSSHVNDGTTRTNGGIGGNSNNPLLHQSLVRRSSPNSSSQYSQHWRMKKDLGGNCSWKFAAILFMLLSVILVSALSYTTVSSYLNYSYDHAKACAVIETSSSNLASVASTGDPDEEIFSELGYQSDKSGTTQRATALSHQRASLPPDGSTFAHLVLGEKQSQVIPAYSYWNFQFQQKASVYVEFDIEVPRGSSIGLYARRNAIPTLTLNDVRDVFAGFRGRSARESSSSSTASPTVTHTANYYLESGHWFMSFYNDDGQPRRVGFQAEASDELTRNCPKGCSGHGECVLGQCQCQPGFDGPDCGQSICPLLCTGNGEYEDGQCRCYPGWKGLECQLRHDECEVADCNGHGKCVNGQCNCARGFRGDHCQETDCSDPLCSNHGFCVEGSCVCRKGWRGLNCDQLDHEARQCLPDCSSHGEFDLESQKCVCHGPWTGRDCSKERCNLDCGPHGSCESGHCICQVGWEGNRCNEKQCDARCKDHGVCSNGTCLCTNGWNGKHCTLEGCPNNCNSHGQCKTNQASMEWECLCESGWFGPGCNIFMEQDCSNDIDDDQDGLMDCEDPECCESPVCKKSQLCHTVPQPIDILLRKQPPAITASFFERMKFIIEDKGLQSYVQRAGFNESRAAVVRGQVFTPSGMGLIGVRVSTTLPNEGFTMTRDDGWFDLMVNGGGSVMLQFGRNPYPPHKLNIFVPWNEVIVLDPVVLGQASGGSKGIANENIPTIGHGRPKATTCREHDFSTMKPLVLASWKNGFQGQIPDQSAVILETRAIQESLAIPGSDMFLVYHSARSKGYMSIIQLQLTPDVIPPALVKVHVKITIEGVVHEKLFEADPNIQYTYAWDRLNEYRQRVYGITTAIVKVGYEYKNCESLIWNIQTTKMSGHVMDSSDLGGWELNVQHKYNFHAGILQKGDGHTVYLKYKPHVVTTVMGNGEQRSIDCNTDACANGEASKQKLLGPKALASAADGSVFVADYDLIRRITPDGEITSLLKLKVSYRYHMAHCTYNYELEKKQTLYISQPESHQIIRMKRVPLGKAAAALSPYALEEDLAINPEELDSNWEVFIGNGERCLPGDSDHCGDGGKAENARLAYPKGIAVAADGRVFVADGSNIRSVDENGIITTLIGHQYHRSNWKPLPCEGAISIRDVQLNWPTELAISPLDNSLHLIDDNVVLKVTHDDRISIVAGRPLHCPPPPKSKDVDDLATSATLVEPQSISFSPNGDLFIAESDSQRINRIRRVSTDGKISTFAGKDSKCNCLDISCLCFESDQFLAAKVKFSAISAITCAPDGVVYIADQGNYRLRAISSSLPPEHSDGVFEVPDTDAQEMYIFNKFGQHVLTKDIMTSNILYKMTYSQATSNGKLTSVADPAGRTLTIMRDYRGNANALQTSNGLKNTLKMSHVGYLESFETPSKYQVEFKYLRPQGLLKSKLDSQDKAYVYEYDQYGRLIMSISPTGQTVSLAFNLTSTGGAITVEKDGERSQILRLNEDLVVSTLGEQATEVISIGADKTLTDKTSWSQTTTLGTIPHPVIAVSDPVMGDSFPMVGEQLTYLGTNLVNKLNWEYLLATNGHNGQMMGIKKTLKVNGENLLTIFFDKLQRREVFYSGTKSELIEVRYDSLSRPIRWEPLAGGFSPVDLGYDRFGHLNKWSRGQVSEEYTFDKAGRLNSIQRGNATLLTYHYAEAYLGLPNSISTGQGSKFILDYEDKTGGLKSIQTPRGHFHSFRLRPGPGFLRFQYLSPWSEQHYEILFDSEGKIRKKVFPGVGNEAVYFFYNPSGSVKQYICGDIESTFDYDEDTGNLDTVVTRQGHGFDLKARFKYHGGLLKEQKLRFTGGFPDLENAIFRHQYDGFGRPSTMIATIGSQDQQESWPTVYNANTGLLENMGKIRVSRPSPNKTMLQDNNNNYFKSVERDENNRLQRITFGLRRREMLSIHLSYDSQNRVSQRRIMNQEGRPSEEKFSFSPDGHLLQVWGPDNFDYRYDANGNLIGEGSSRGPKAIQYDAGDRVERIDTSTRVIYDPKGFVGQVGDHEKFWHDASGKLIQYLVLDKEATAGTRVSFFYDYLGRLVAWQDTRGHIQQFFYANVKNERELTHVHHPKSGLTQRLLYDENGHLIALKAGEQMLFVATDQMGSPILVFSEDGTVLKEIEYSPFGTTVKDTNPGMILPLGFHGGIALPHSKFLFMSEGRIYHPELLQYLNPDWESLQGDLTNPLALFVYRFRNNDPINPALHLNYMTHIEEWSKLFGLDLDNILDSSQRGYKEINSLALLRSEILPSLMSSDLRVITGMAQALTRARESMPKISFIKTFDSVSTPMPILLNARIASKPMAFGRGFLLSVIDDISVVHVVEGVQGVVQKIFESVLNGTGYLDSSFLQSADKSVYYFATTADSQLAIDRETVNRLAGEYDVAVRDVDNNDKDLKIDNSELVVHVIYGQAIVRHRENIQKDQSGLASQLAWTREKSLIQAGFSGVGDWTKGQKAELVMGHRIRGFTAVEIHPRNRYPDLVRDASNYFFVSNGNNGESISGHRRKSRHGKTRKH</sequence>
<keyword evidence="5 11" id="KW-0245">EGF-like domain</keyword>
<name>A0A553P6G4_TIGCA</name>
<dbReference type="Pfam" id="PF25023">
    <property type="entry name" value="TEN_YD-shell"/>
    <property type="match status" value="1"/>
</dbReference>
<dbReference type="Gene3D" id="2.180.10.10">
    <property type="entry name" value="RHS repeat-associated core"/>
    <property type="match status" value="2"/>
</dbReference>
<evidence type="ECO:0000256" key="9">
    <source>
        <dbReference type="ARBA" id="ARBA00023136"/>
    </source>
</evidence>
<keyword evidence="8 13" id="KW-1133">Transmembrane helix</keyword>
<dbReference type="InterPro" id="IPR057627">
    <property type="entry name" value="FN-plug_TEN1-4"/>
</dbReference>
<dbReference type="SMART" id="SM00181">
    <property type="entry name" value="EGF"/>
    <property type="match status" value="7"/>
</dbReference>
<dbReference type="Pfam" id="PF25020">
    <property type="entry name" value="TTR_TEN1-4"/>
    <property type="match status" value="1"/>
</dbReference>
<comment type="similarity">
    <text evidence="3">Belongs to the tenascin family. Teneurin subfamily.</text>
</comment>
<keyword evidence="4" id="KW-1003">Cell membrane</keyword>
<feature type="region of interest" description="Disordered" evidence="12">
    <location>
        <begin position="121"/>
        <end position="148"/>
    </location>
</feature>
<feature type="domain" description="EGF-like" evidence="14">
    <location>
        <begin position="623"/>
        <end position="660"/>
    </location>
</feature>
<evidence type="ECO:0000256" key="1">
    <source>
        <dbReference type="ARBA" id="ARBA00004167"/>
    </source>
</evidence>
<dbReference type="PANTHER" id="PTHR11219:SF72">
    <property type="entry name" value="TENEURIN-M"/>
    <property type="match status" value="1"/>
</dbReference>
<feature type="compositionally biased region" description="Low complexity" evidence="12">
    <location>
        <begin position="128"/>
        <end position="148"/>
    </location>
</feature>
<proteinExistence type="inferred from homology"/>
<dbReference type="Gene3D" id="2.60.120.260">
    <property type="entry name" value="Galactose-binding domain-like"/>
    <property type="match status" value="1"/>
</dbReference>
<dbReference type="PROSITE" id="PS50026">
    <property type="entry name" value="EGF_3"/>
    <property type="match status" value="3"/>
</dbReference>
<evidence type="ECO:0000256" key="8">
    <source>
        <dbReference type="ARBA" id="ARBA00022989"/>
    </source>
</evidence>
<dbReference type="InterPro" id="IPR056822">
    <property type="entry name" value="TEN_NHL"/>
</dbReference>
<feature type="disulfide bond" evidence="11">
    <location>
        <begin position="447"/>
        <end position="456"/>
    </location>
</feature>
<dbReference type="PROSITE" id="PS01186">
    <property type="entry name" value="EGF_2"/>
    <property type="match status" value="4"/>
</dbReference>
<dbReference type="Gene3D" id="2.120.10.30">
    <property type="entry name" value="TolB, C-terminal domain"/>
    <property type="match status" value="3"/>
</dbReference>
<evidence type="ECO:0000313" key="15">
    <source>
        <dbReference type="EMBL" id="TRY73276.1"/>
    </source>
</evidence>
<dbReference type="GO" id="GO:0008038">
    <property type="term" value="P:neuron recognition"/>
    <property type="evidence" value="ECO:0007669"/>
    <property type="project" value="UniProtKB-ARBA"/>
</dbReference>
<gene>
    <name evidence="15" type="ORF">TCAL_01935</name>
</gene>
<feature type="disulfide bond" evidence="11">
    <location>
        <begin position="650"/>
        <end position="659"/>
    </location>
</feature>
<comment type="subcellular location">
    <subcellularLocation>
        <location evidence="2">Cell membrane</location>
    </subcellularLocation>
    <subcellularLocation>
        <location evidence="1">Membrane</location>
        <topology evidence="1">Single-pass membrane protein</topology>
    </subcellularLocation>
</comment>
<feature type="disulfide bond" evidence="11">
    <location>
        <begin position="481"/>
        <end position="490"/>
    </location>
</feature>
<reference evidence="15 16" key="1">
    <citation type="journal article" date="2018" name="Nat. Ecol. Evol.">
        <title>Genomic signatures of mitonuclear coevolution across populations of Tigriopus californicus.</title>
        <authorList>
            <person name="Barreto F.S."/>
            <person name="Watson E.T."/>
            <person name="Lima T.G."/>
            <person name="Willett C.S."/>
            <person name="Edmands S."/>
            <person name="Li W."/>
            <person name="Burton R.S."/>
        </authorList>
    </citation>
    <scope>NUCLEOTIDE SEQUENCE [LARGE SCALE GENOMIC DNA]</scope>
    <source>
        <strain evidence="15 16">San Diego</strain>
    </source>
</reference>
<dbReference type="PANTHER" id="PTHR11219">
    <property type="entry name" value="TENEURIN AND N-ACETYLGLUCOSAMINE-1-PHOSPHODIESTER ALPHA-N-ACETYLGLUCOSAMINIDASE"/>
    <property type="match status" value="1"/>
</dbReference>
<evidence type="ECO:0000256" key="11">
    <source>
        <dbReference type="PROSITE-ProRule" id="PRU00076"/>
    </source>
</evidence>
<dbReference type="Pfam" id="PF25021">
    <property type="entry name" value="TEN_NHL"/>
    <property type="match status" value="1"/>
</dbReference>
<dbReference type="InterPro" id="IPR056823">
    <property type="entry name" value="TEN-like_YD-shell"/>
</dbReference>
<dbReference type="Pfam" id="PF15636">
    <property type="entry name" value="Tox-GHH"/>
    <property type="match status" value="1"/>
</dbReference>
<dbReference type="InterPro" id="IPR057629">
    <property type="entry name" value="Teneurin1-4_GBD"/>
</dbReference>
<dbReference type="InterPro" id="IPR002049">
    <property type="entry name" value="LE_dom"/>
</dbReference>
<dbReference type="FunFam" id="2.10.25.10:FF:000013">
    <property type="entry name" value="Teneurin transmembrane protein 4"/>
    <property type="match status" value="1"/>
</dbReference>
<dbReference type="GO" id="GO:0005886">
    <property type="term" value="C:plasma membrane"/>
    <property type="evidence" value="ECO:0007669"/>
    <property type="project" value="UniProtKB-SubCell"/>
</dbReference>
<keyword evidence="16" id="KW-1185">Reference proteome</keyword>
<dbReference type="InterPro" id="IPR028916">
    <property type="entry name" value="Tox-GHH_dom"/>
</dbReference>
<organism evidence="15 16">
    <name type="scientific">Tigriopus californicus</name>
    <name type="common">Marine copepod</name>
    <dbReference type="NCBI Taxonomy" id="6832"/>
    <lineage>
        <taxon>Eukaryota</taxon>
        <taxon>Metazoa</taxon>
        <taxon>Ecdysozoa</taxon>
        <taxon>Arthropoda</taxon>
        <taxon>Crustacea</taxon>
        <taxon>Multicrustacea</taxon>
        <taxon>Hexanauplia</taxon>
        <taxon>Copepoda</taxon>
        <taxon>Harpacticoida</taxon>
        <taxon>Harpacticidae</taxon>
        <taxon>Tigriopus</taxon>
    </lineage>
</organism>
<dbReference type="InterPro" id="IPR011042">
    <property type="entry name" value="6-blade_b-propeller_TolB-like"/>
</dbReference>
<dbReference type="SUPFAM" id="SSF101898">
    <property type="entry name" value="NHL repeat"/>
    <property type="match status" value="1"/>
</dbReference>
<evidence type="ECO:0000256" key="5">
    <source>
        <dbReference type="ARBA" id="ARBA00022536"/>
    </source>
</evidence>
<evidence type="ECO:0000256" key="2">
    <source>
        <dbReference type="ARBA" id="ARBA00004236"/>
    </source>
</evidence>
<feature type="region of interest" description="Disordered" evidence="12">
    <location>
        <begin position="73"/>
        <end position="105"/>
    </location>
</feature>
<dbReference type="CDD" id="cd00055">
    <property type="entry name" value="EGF_Lam"/>
    <property type="match status" value="1"/>
</dbReference>
<feature type="disulfide bond" evidence="11">
    <location>
        <begin position="627"/>
        <end position="637"/>
    </location>
</feature>
<dbReference type="InterPro" id="IPR000742">
    <property type="entry name" value="EGF"/>
</dbReference>
<dbReference type="InterPro" id="IPR051216">
    <property type="entry name" value="Teneurin"/>
</dbReference>
<evidence type="ECO:0000313" key="16">
    <source>
        <dbReference type="Proteomes" id="UP000318571"/>
    </source>
</evidence>
<evidence type="ECO:0000256" key="12">
    <source>
        <dbReference type="SAM" id="MobiDB-lite"/>
    </source>
</evidence>
<keyword evidence="10 11" id="KW-1015">Disulfide bond</keyword>
<feature type="compositionally biased region" description="Basic residues" evidence="12">
    <location>
        <begin position="2641"/>
        <end position="2654"/>
    </location>
</feature>
<feature type="domain" description="EGF-like" evidence="14">
    <location>
        <begin position="421"/>
        <end position="457"/>
    </location>
</feature>
<comment type="caution">
    <text evidence="15">The sequence shown here is derived from an EMBL/GenBank/DDBJ whole genome shotgun (WGS) entry which is preliminary data.</text>
</comment>
<evidence type="ECO:0000256" key="4">
    <source>
        <dbReference type="ARBA" id="ARBA00022475"/>
    </source>
</evidence>
<keyword evidence="9 13" id="KW-0472">Membrane</keyword>
<evidence type="ECO:0000256" key="13">
    <source>
        <dbReference type="SAM" id="Phobius"/>
    </source>
</evidence>
<feature type="transmembrane region" description="Helical" evidence="13">
    <location>
        <begin position="177"/>
        <end position="199"/>
    </location>
</feature>
<dbReference type="FunFam" id="2.10.25.10:FF:000021">
    <property type="entry name" value="Teneurin transmembrane protein 2"/>
    <property type="match status" value="1"/>
</dbReference>
<dbReference type="CDD" id="cd00054">
    <property type="entry name" value="EGF_CA"/>
    <property type="match status" value="1"/>
</dbReference>
<keyword evidence="7" id="KW-0677">Repeat</keyword>
<keyword evidence="6 13" id="KW-0812">Transmembrane</keyword>
<evidence type="ECO:0000256" key="6">
    <source>
        <dbReference type="ARBA" id="ARBA00022692"/>
    </source>
</evidence>
<evidence type="ECO:0000256" key="7">
    <source>
        <dbReference type="ARBA" id="ARBA00022737"/>
    </source>
</evidence>
<dbReference type="GO" id="GO:0008045">
    <property type="term" value="P:motor neuron axon guidance"/>
    <property type="evidence" value="ECO:0007669"/>
    <property type="project" value="TreeGrafter"/>
</dbReference>
<feature type="compositionally biased region" description="Polar residues" evidence="12">
    <location>
        <begin position="73"/>
        <end position="84"/>
    </location>
</feature>
<dbReference type="OMA" id="HWTQSAP"/>
<dbReference type="Proteomes" id="UP000318571">
    <property type="component" value="Chromosome 3"/>
</dbReference>
<evidence type="ECO:0000256" key="10">
    <source>
        <dbReference type="ARBA" id="ARBA00023157"/>
    </source>
</evidence>
<feature type="region of interest" description="Disordered" evidence="12">
    <location>
        <begin position="2635"/>
        <end position="2654"/>
    </location>
</feature>
<evidence type="ECO:0000259" key="14">
    <source>
        <dbReference type="PROSITE" id="PS50026"/>
    </source>
</evidence>
<evidence type="ECO:0000256" key="3">
    <source>
        <dbReference type="ARBA" id="ARBA00009385"/>
    </source>
</evidence>
<dbReference type="PROSITE" id="PS00022">
    <property type="entry name" value="EGF_1"/>
    <property type="match status" value="4"/>
</dbReference>
<dbReference type="InterPro" id="IPR056820">
    <property type="entry name" value="TEN_TTR-like"/>
</dbReference>